<proteinExistence type="predicted"/>
<accession>A0A8K0IXC3</accession>
<evidence type="ECO:0000313" key="1">
    <source>
        <dbReference type="EMBL" id="KAG1368599.1"/>
    </source>
</evidence>
<protein>
    <submittedName>
        <fullName evidence="1">Uncharacterized protein</fullName>
    </submittedName>
</protein>
<dbReference type="EMBL" id="CM017885">
    <property type="protein sequence ID" value="KAG1368599.1"/>
    <property type="molecule type" value="Genomic_DNA"/>
</dbReference>
<sequence length="54" mass="5767">MASSSPEVSPIIFLTLCGGVSTNRRYDCKEGMEVSYEATEHRLAVGPAGHVRVG</sequence>
<dbReference type="Proteomes" id="UP000797356">
    <property type="component" value="Chromosome 14"/>
</dbReference>
<evidence type="ECO:0000313" key="2">
    <source>
        <dbReference type="Proteomes" id="UP000797356"/>
    </source>
</evidence>
<reference evidence="1" key="2">
    <citation type="submission" date="2019-07" db="EMBL/GenBank/DDBJ databases">
        <authorList>
            <person name="Yang Y."/>
            <person name="Bocs S."/>
            <person name="Baudouin L."/>
        </authorList>
    </citation>
    <scope>NUCLEOTIDE SEQUENCE</scope>
    <source>
        <tissue evidence="1">Spear leaf of Hainan Tall coconut</tissue>
    </source>
</reference>
<organism evidence="1 2">
    <name type="scientific">Cocos nucifera</name>
    <name type="common">Coconut palm</name>
    <dbReference type="NCBI Taxonomy" id="13894"/>
    <lineage>
        <taxon>Eukaryota</taxon>
        <taxon>Viridiplantae</taxon>
        <taxon>Streptophyta</taxon>
        <taxon>Embryophyta</taxon>
        <taxon>Tracheophyta</taxon>
        <taxon>Spermatophyta</taxon>
        <taxon>Magnoliopsida</taxon>
        <taxon>Liliopsida</taxon>
        <taxon>Arecaceae</taxon>
        <taxon>Arecoideae</taxon>
        <taxon>Cocoseae</taxon>
        <taxon>Attaleinae</taxon>
        <taxon>Cocos</taxon>
    </lineage>
</organism>
<keyword evidence="2" id="KW-1185">Reference proteome</keyword>
<comment type="caution">
    <text evidence="1">The sequence shown here is derived from an EMBL/GenBank/DDBJ whole genome shotgun (WGS) entry which is preliminary data.</text>
</comment>
<reference evidence="1" key="1">
    <citation type="journal article" date="2017" name="Gigascience">
        <title>The genome draft of coconut (Cocos nucifera).</title>
        <authorList>
            <person name="Xiao Y."/>
            <person name="Xu P."/>
            <person name="Fan H."/>
            <person name="Baudouin L."/>
            <person name="Xia W."/>
            <person name="Bocs S."/>
            <person name="Xu J."/>
            <person name="Li Q."/>
            <person name="Guo A."/>
            <person name="Zhou L."/>
            <person name="Li J."/>
            <person name="Wu Y."/>
            <person name="Ma Z."/>
            <person name="Armero A."/>
            <person name="Issali A.E."/>
            <person name="Liu N."/>
            <person name="Peng M."/>
            <person name="Yang Y."/>
        </authorList>
    </citation>
    <scope>NUCLEOTIDE SEQUENCE</scope>
    <source>
        <tissue evidence="1">Spear leaf of Hainan Tall coconut</tissue>
    </source>
</reference>
<gene>
    <name evidence="1" type="ORF">COCNU_14G010670</name>
</gene>
<dbReference type="AlphaFoldDB" id="A0A8K0IXC3"/>
<name>A0A8K0IXC3_COCNU</name>